<keyword evidence="2" id="KW-0378">Hydrolase</keyword>
<evidence type="ECO:0000313" key="2">
    <source>
        <dbReference type="EMBL" id="ATV95698.1"/>
    </source>
</evidence>
<dbReference type="InterPro" id="IPR052500">
    <property type="entry name" value="Chloro/Mito_RNA_Process"/>
</dbReference>
<reference evidence="2" key="1">
    <citation type="submission" date="2017-08" db="EMBL/GenBank/DDBJ databases">
        <title>The genome sequence of Bipolaris cookei reveals mechanisms of pathogenesis underlying target leaf spot of sorghum.</title>
        <authorList>
            <person name="Zaccaron A.Z."/>
            <person name="Bluhm B.H."/>
        </authorList>
    </citation>
    <scope>NUCLEOTIDE SEQUENCE</scope>
    <source>
        <strain evidence="2">LSLP18</strain>
    </source>
</reference>
<sequence>MVMTTTFNMRSPGIRLHKLILFAWAVVITAVLLLLSLPVLAGWFSLYFNSSSPIPLSLNKKPKTVTLEQIPNELKEVLIGSALGDLYIRKRSKNTSLHFKQSIKNEPYIIHLYTIFQEFCKTTPQIKDARLKDKTHQSIFFDTLTYEAFNYYYDLFYKNKKKVIPSNIEELLTARSLAYWAMDDGSPDRSGFVFNTNSFTLSEVELLVKVLKNKFNLNCSIHTRKDMAITPYLLYIKADSWNKFITLIEPYIIPHFQYKLKLRGSFKNKQ</sequence>
<proteinExistence type="predicted"/>
<gene>
    <name evidence="2" type="primary">orf228</name>
</gene>
<dbReference type="InterPro" id="IPR004860">
    <property type="entry name" value="LAGLIDADG_dom"/>
</dbReference>
<dbReference type="Gene3D" id="3.10.28.10">
    <property type="entry name" value="Homing endonucleases"/>
    <property type="match status" value="2"/>
</dbReference>
<geneLocation type="mitochondrion" evidence="2"/>
<keyword evidence="2" id="KW-0540">Nuclease</keyword>
<dbReference type="GO" id="GO:0000373">
    <property type="term" value="P:Group II intron splicing"/>
    <property type="evidence" value="ECO:0007669"/>
    <property type="project" value="TreeGrafter"/>
</dbReference>
<dbReference type="Pfam" id="PF03161">
    <property type="entry name" value="LAGLIDADG_2"/>
    <property type="match status" value="1"/>
</dbReference>
<dbReference type="AlphaFoldDB" id="A0A2H4NRT7"/>
<protein>
    <submittedName>
        <fullName evidence="2">LAGLIDADG endonuclease</fullName>
    </submittedName>
</protein>
<dbReference type="SUPFAM" id="SSF81442">
    <property type="entry name" value="Cytochrome c oxidase subunit I-like"/>
    <property type="match status" value="1"/>
</dbReference>
<dbReference type="GeneID" id="35116784"/>
<dbReference type="PANTHER" id="PTHR47539:SF1">
    <property type="entry name" value="PENTATRICOPEPTIDE REPEAT-CONTAINING PROTEIN OTP51, CHLOROPLASTIC"/>
    <property type="match status" value="1"/>
</dbReference>
<keyword evidence="2" id="KW-0496">Mitochondrion</keyword>
<dbReference type="GO" id="GO:0005739">
    <property type="term" value="C:mitochondrion"/>
    <property type="evidence" value="ECO:0007669"/>
    <property type="project" value="UniProtKB-ARBA"/>
</dbReference>
<dbReference type="SUPFAM" id="SSF55608">
    <property type="entry name" value="Homing endonucleases"/>
    <property type="match status" value="1"/>
</dbReference>
<organism evidence="2">
    <name type="scientific">Bipolaris cookei</name>
    <dbReference type="NCBI Taxonomy" id="74410"/>
    <lineage>
        <taxon>Eukaryota</taxon>
        <taxon>Fungi</taxon>
        <taxon>Dikarya</taxon>
        <taxon>Ascomycota</taxon>
        <taxon>Pezizomycotina</taxon>
        <taxon>Dothideomycetes</taxon>
        <taxon>Pleosporomycetidae</taxon>
        <taxon>Pleosporales</taxon>
        <taxon>Pleosporineae</taxon>
        <taxon>Pleosporaceae</taxon>
        <taxon>Bipolaris</taxon>
    </lineage>
</organism>
<dbReference type="GO" id="GO:0045292">
    <property type="term" value="P:mRNA cis splicing, via spliceosome"/>
    <property type="evidence" value="ECO:0007669"/>
    <property type="project" value="TreeGrafter"/>
</dbReference>
<dbReference type="EMBL" id="MF784482">
    <property type="protein sequence ID" value="ATV95698.1"/>
    <property type="molecule type" value="Genomic_DNA"/>
</dbReference>
<dbReference type="PANTHER" id="PTHR47539">
    <property type="entry name" value="PENTATRICOPEPTIDE REPEAT-CONTAINING PROTEIN OTP51, CHLOROPLASTIC"/>
    <property type="match status" value="1"/>
</dbReference>
<dbReference type="InterPro" id="IPR036927">
    <property type="entry name" value="Cyt_c_oxase-like_su1_sf"/>
</dbReference>
<feature type="domain" description="Homing endonuclease LAGLIDADG" evidence="1">
    <location>
        <begin position="75"/>
        <end position="244"/>
    </location>
</feature>
<name>A0A2H4NRT7_9PLEO</name>
<keyword evidence="2" id="KW-0255">Endonuclease</keyword>
<dbReference type="Gene3D" id="1.20.210.10">
    <property type="entry name" value="Cytochrome c oxidase-like, subunit I domain"/>
    <property type="match status" value="1"/>
</dbReference>
<dbReference type="InterPro" id="IPR027434">
    <property type="entry name" value="Homing_endonucl"/>
</dbReference>
<accession>A0A2H4NRT7</accession>
<evidence type="ECO:0000259" key="1">
    <source>
        <dbReference type="Pfam" id="PF03161"/>
    </source>
</evidence>
<dbReference type="GO" id="GO:0004519">
    <property type="term" value="F:endonuclease activity"/>
    <property type="evidence" value="ECO:0007669"/>
    <property type="project" value="UniProtKB-KW"/>
</dbReference>
<dbReference type="RefSeq" id="YP_009445532.1">
    <property type="nucleotide sequence ID" value="NC_036417.1"/>
</dbReference>